<proteinExistence type="predicted"/>
<dbReference type="Proteomes" id="UP000622648">
    <property type="component" value="Unassembled WGS sequence"/>
</dbReference>
<dbReference type="AlphaFoldDB" id="A0A4R2HBU7"/>
<dbReference type="EMBL" id="BMJO01000005">
    <property type="protein sequence ID" value="GGE63170.1"/>
    <property type="molecule type" value="Genomic_DNA"/>
</dbReference>
<protein>
    <submittedName>
        <fullName evidence="2">Uncharacterized protein</fullName>
    </submittedName>
</protein>
<dbReference type="Proteomes" id="UP000295684">
    <property type="component" value="Unassembled WGS sequence"/>
</dbReference>
<accession>A0A4R2HBU7</accession>
<evidence type="ECO:0000313" key="2">
    <source>
        <dbReference type="EMBL" id="TCO23864.1"/>
    </source>
</evidence>
<reference evidence="4" key="2">
    <citation type="journal article" date="2019" name="Int. J. Syst. Evol. Microbiol.">
        <title>The Global Catalogue of Microorganisms (GCM) 10K type strain sequencing project: providing services to taxonomists for standard genome sequencing and annotation.</title>
        <authorList>
            <consortium name="The Broad Institute Genomics Platform"/>
            <consortium name="The Broad Institute Genome Sequencing Center for Infectious Disease"/>
            <person name="Wu L."/>
            <person name="Ma J."/>
        </authorList>
    </citation>
    <scope>NUCLEOTIDE SEQUENCE [LARGE SCALE GENOMIC DNA]</scope>
    <source>
        <strain evidence="4">CGMCC 1.15644</strain>
    </source>
</reference>
<keyword evidence="4" id="KW-1185">Reference proteome</keyword>
<name>A0A4R2HBU7_9SPHI</name>
<evidence type="ECO:0000313" key="1">
    <source>
        <dbReference type="EMBL" id="GGE63170.1"/>
    </source>
</evidence>
<organism evidence="2 3">
    <name type="scientific">Pedobacter psychrotolerans</name>
    <dbReference type="NCBI Taxonomy" id="1843235"/>
    <lineage>
        <taxon>Bacteria</taxon>
        <taxon>Pseudomonadati</taxon>
        <taxon>Bacteroidota</taxon>
        <taxon>Sphingobacteriia</taxon>
        <taxon>Sphingobacteriales</taxon>
        <taxon>Sphingobacteriaceae</taxon>
        <taxon>Pedobacter</taxon>
    </lineage>
</organism>
<evidence type="ECO:0000313" key="4">
    <source>
        <dbReference type="Proteomes" id="UP000622648"/>
    </source>
</evidence>
<reference evidence="1" key="4">
    <citation type="submission" date="2024-05" db="EMBL/GenBank/DDBJ databases">
        <authorList>
            <person name="Sun Q."/>
            <person name="Zhou Y."/>
        </authorList>
    </citation>
    <scope>NUCLEOTIDE SEQUENCE</scope>
    <source>
        <strain evidence="1">CGMCC 1.15644</strain>
    </source>
</reference>
<comment type="caution">
    <text evidence="2">The sequence shown here is derived from an EMBL/GenBank/DDBJ whole genome shotgun (WGS) entry which is preliminary data.</text>
</comment>
<dbReference type="EMBL" id="SLWO01000005">
    <property type="protein sequence ID" value="TCO23864.1"/>
    <property type="molecule type" value="Genomic_DNA"/>
</dbReference>
<gene>
    <name evidence="2" type="ORF">EV200_105338</name>
    <name evidence="1" type="ORF">GCM10011413_31960</name>
</gene>
<reference evidence="2 3" key="3">
    <citation type="submission" date="2019-03" db="EMBL/GenBank/DDBJ databases">
        <title>Genomic Encyclopedia of Type Strains, Phase IV (KMG-IV): sequencing the most valuable type-strain genomes for metagenomic binning, comparative biology and taxonomic classification.</title>
        <authorList>
            <person name="Goeker M."/>
        </authorList>
    </citation>
    <scope>NUCLEOTIDE SEQUENCE [LARGE SCALE GENOMIC DNA]</scope>
    <source>
        <strain evidence="2 3">DSM 103236</strain>
    </source>
</reference>
<evidence type="ECO:0000313" key="3">
    <source>
        <dbReference type="Proteomes" id="UP000295684"/>
    </source>
</evidence>
<sequence>MPLYSLFWVISLSPKKVLNNPAIKFRSLFDRLKLDPAIIQKPAFLIITDQKAGFVV</sequence>
<reference evidence="1" key="1">
    <citation type="journal article" date="2014" name="Int. J. Syst. Evol. Microbiol.">
        <title>Complete genome of a new Firmicutes species belonging to the dominant human colonic microbiota ('Ruminococcus bicirculans') reveals two chromosomes and a selective capacity to utilize plant glucans.</title>
        <authorList>
            <consortium name="NISC Comparative Sequencing Program"/>
            <person name="Wegmann U."/>
            <person name="Louis P."/>
            <person name="Goesmann A."/>
            <person name="Henrissat B."/>
            <person name="Duncan S.H."/>
            <person name="Flint H.J."/>
        </authorList>
    </citation>
    <scope>NUCLEOTIDE SEQUENCE</scope>
    <source>
        <strain evidence="1">CGMCC 1.15644</strain>
    </source>
</reference>